<feature type="compositionally biased region" description="Low complexity" evidence="6">
    <location>
        <begin position="504"/>
        <end position="532"/>
    </location>
</feature>
<organism evidence="8 9">
    <name type="scientific">Clavibacter michiganensis</name>
    <dbReference type="NCBI Taxonomy" id="28447"/>
    <lineage>
        <taxon>Bacteria</taxon>
        <taxon>Bacillati</taxon>
        <taxon>Actinomycetota</taxon>
        <taxon>Actinomycetes</taxon>
        <taxon>Micrococcales</taxon>
        <taxon>Microbacteriaceae</taxon>
        <taxon>Clavibacter</taxon>
    </lineage>
</organism>
<dbReference type="Gene3D" id="2.40.50.140">
    <property type="entry name" value="Nucleic acid-binding proteins"/>
    <property type="match status" value="1"/>
</dbReference>
<dbReference type="SUPFAM" id="SSF50249">
    <property type="entry name" value="Nucleic acid-binding proteins"/>
    <property type="match status" value="1"/>
</dbReference>
<dbReference type="Proteomes" id="UP000195106">
    <property type="component" value="Unassembled WGS sequence"/>
</dbReference>
<dbReference type="Pfam" id="PF10150">
    <property type="entry name" value="RNase_E_G"/>
    <property type="match status" value="1"/>
</dbReference>
<feature type="compositionally biased region" description="Low complexity" evidence="6">
    <location>
        <begin position="598"/>
        <end position="612"/>
    </location>
</feature>
<feature type="domain" description="RNA-binding protein AU-1/Ribonuclease E/G" evidence="7">
    <location>
        <begin position="70"/>
        <end position="338"/>
    </location>
</feature>
<dbReference type="GO" id="GO:0004540">
    <property type="term" value="F:RNA nuclease activity"/>
    <property type="evidence" value="ECO:0007669"/>
    <property type="project" value="InterPro"/>
</dbReference>
<keyword evidence="5" id="KW-0694">RNA-binding</keyword>
<feature type="region of interest" description="Disordered" evidence="6">
    <location>
        <begin position="365"/>
        <end position="426"/>
    </location>
</feature>
<dbReference type="AlphaFoldDB" id="A0A251XTL6"/>
<dbReference type="InterPro" id="IPR012340">
    <property type="entry name" value="NA-bd_OB-fold"/>
</dbReference>
<proteinExistence type="predicted"/>
<protein>
    <submittedName>
        <fullName evidence="8">Ribonuclease E</fullName>
    </submittedName>
</protein>
<evidence type="ECO:0000313" key="8">
    <source>
        <dbReference type="EMBL" id="OUE08837.1"/>
    </source>
</evidence>
<evidence type="ECO:0000256" key="3">
    <source>
        <dbReference type="ARBA" id="ARBA00022801"/>
    </source>
</evidence>
<reference evidence="8 9" key="1">
    <citation type="submission" date="2016-08" db="EMBL/GenBank/DDBJ databases">
        <title>Genome sequence of Clavibacter michiganensis spp. strain CASJ009.</title>
        <authorList>
            <person name="Thapa S.P."/>
            <person name="Coaker G."/>
        </authorList>
    </citation>
    <scope>NUCLEOTIDE SEQUENCE [LARGE SCALE GENOMIC DNA]</scope>
    <source>
        <strain evidence="8">CASJ009</strain>
    </source>
</reference>
<dbReference type="GO" id="GO:0006364">
    <property type="term" value="P:rRNA processing"/>
    <property type="evidence" value="ECO:0007669"/>
    <property type="project" value="TreeGrafter"/>
</dbReference>
<feature type="compositionally biased region" description="Basic and acidic residues" evidence="6">
    <location>
        <begin position="457"/>
        <end position="468"/>
    </location>
</feature>
<accession>A0A251XTL6</accession>
<evidence type="ECO:0000256" key="1">
    <source>
        <dbReference type="ARBA" id="ARBA00001946"/>
    </source>
</evidence>
<comment type="cofactor">
    <cofactor evidence="1">
        <name>Mg(2+)</name>
        <dbReference type="ChEBI" id="CHEBI:18420"/>
    </cofactor>
</comment>
<dbReference type="NCBIfam" id="TIGR00757">
    <property type="entry name" value="RNaseEG"/>
    <property type="match status" value="1"/>
</dbReference>
<feature type="region of interest" description="Disordered" evidence="6">
    <location>
        <begin position="575"/>
        <end position="612"/>
    </location>
</feature>
<evidence type="ECO:0000259" key="7">
    <source>
        <dbReference type="Pfam" id="PF10150"/>
    </source>
</evidence>
<dbReference type="CDD" id="cd04453">
    <property type="entry name" value="S1_RNase_E"/>
    <property type="match status" value="1"/>
</dbReference>
<dbReference type="InterPro" id="IPR004659">
    <property type="entry name" value="RNase_E/G"/>
</dbReference>
<comment type="caution">
    <text evidence="8">The sequence shown here is derived from an EMBL/GenBank/DDBJ whole genome shotgun (WGS) entry which is preliminary data.</text>
</comment>
<evidence type="ECO:0000256" key="6">
    <source>
        <dbReference type="SAM" id="MobiDB-lite"/>
    </source>
</evidence>
<dbReference type="GO" id="GO:0016787">
    <property type="term" value="F:hydrolase activity"/>
    <property type="evidence" value="ECO:0007669"/>
    <property type="project" value="UniProtKB-KW"/>
</dbReference>
<feature type="compositionally biased region" description="Low complexity" evidence="6">
    <location>
        <begin position="469"/>
        <end position="479"/>
    </location>
</feature>
<keyword evidence="4" id="KW-0460">Magnesium</keyword>
<dbReference type="EMBL" id="MDHJ01000001">
    <property type="protein sequence ID" value="OUE08837.1"/>
    <property type="molecule type" value="Genomic_DNA"/>
</dbReference>
<dbReference type="PANTHER" id="PTHR30001:SF0">
    <property type="entry name" value="RIBONUCLEASE G"/>
    <property type="match status" value="1"/>
</dbReference>
<evidence type="ECO:0000256" key="4">
    <source>
        <dbReference type="ARBA" id="ARBA00022842"/>
    </source>
</evidence>
<feature type="compositionally biased region" description="Basic residues" evidence="6">
    <location>
        <begin position="486"/>
        <end position="495"/>
    </location>
</feature>
<evidence type="ECO:0000256" key="5">
    <source>
        <dbReference type="ARBA" id="ARBA00022884"/>
    </source>
</evidence>
<evidence type="ECO:0000256" key="2">
    <source>
        <dbReference type="ARBA" id="ARBA00022723"/>
    </source>
</evidence>
<dbReference type="GO" id="GO:0003723">
    <property type="term" value="F:RNA binding"/>
    <property type="evidence" value="ECO:0007669"/>
    <property type="project" value="UniProtKB-KW"/>
</dbReference>
<dbReference type="GO" id="GO:0046872">
    <property type="term" value="F:metal ion binding"/>
    <property type="evidence" value="ECO:0007669"/>
    <property type="project" value="UniProtKB-KW"/>
</dbReference>
<evidence type="ECO:0000313" key="9">
    <source>
        <dbReference type="Proteomes" id="UP000195106"/>
    </source>
</evidence>
<dbReference type="GO" id="GO:0005737">
    <property type="term" value="C:cytoplasm"/>
    <property type="evidence" value="ECO:0007669"/>
    <property type="project" value="TreeGrafter"/>
</dbReference>
<keyword evidence="2" id="KW-0479">Metal-binding</keyword>
<feature type="region of interest" description="Disordered" evidence="6">
    <location>
        <begin position="457"/>
        <end position="541"/>
    </location>
</feature>
<sequence length="612" mass="65687">MEAAFIDIGRGRNAVLYSGEVDWEAANADKGGGSHARRIEVALKPGDRVLVQVTKDPVGHKGARLTSQVSLPGRYLVYVPNGSMNGISRKLPDTERARLKKTLKEVLPENVGVIVRTAAEGATEEQLKLDVERLTSQWAEISRQVEKAQAPALLHSEPDLLLKIIRDVFNEDFHKLVIDGGDAQEIIEGYLRGVAPDLIDRVETYRGERDSFDEHRVSEQIEKALDRKVWLPSGGSLVIDRTEAMTVVDVNTGKFVGSGGNLEETVTKNNLEAAEEIVRQMRLRDIGGIIVVDFIDMVLESNRDLVLRRLVECLSRDRTKHQVAEVTSLGLVQMTRKKLGLGLLESFSENCETCAGRGIIIHHDPLMEHKQTPQEPIQGQGRRRGGKGQDHGGGNGGNGNGGNGGGRGGGQAQQQRTPAASTHSITDDARSALAKIATSTIQTVNEAIDRVEDVVRTPDEGSAAHEAEPAASAGSPAAADEQRRGDRPRRSRGGRGRASSATVEAQEAPSTSEPAAPAEDPTPADAAVEEPALSTLEPREAIRLEPVQILDIPVASARTAPRRVSSADAEQLLGSVLDALPQPKEPGQGRARSRRVSTPTLTTPAAAADDAS</sequence>
<name>A0A251XTL6_9MICO</name>
<keyword evidence="3" id="KW-0378">Hydrolase</keyword>
<dbReference type="InterPro" id="IPR019307">
    <property type="entry name" value="RNA-bd_AU-1/RNase_E/G"/>
</dbReference>
<gene>
    <name evidence="8" type="primary">rne</name>
    <name evidence="8" type="ORF">CMsap09_07825</name>
</gene>
<dbReference type="PANTHER" id="PTHR30001">
    <property type="entry name" value="RIBONUCLEASE"/>
    <property type="match status" value="1"/>
</dbReference>
<feature type="compositionally biased region" description="Gly residues" evidence="6">
    <location>
        <begin position="391"/>
        <end position="411"/>
    </location>
</feature>